<evidence type="ECO:0000313" key="3">
    <source>
        <dbReference type="Proteomes" id="UP000015354"/>
    </source>
</evidence>
<feature type="region of interest" description="Disordered" evidence="1">
    <location>
        <begin position="450"/>
        <end position="473"/>
    </location>
</feature>
<feature type="compositionally biased region" description="Polar residues" evidence="1">
    <location>
        <begin position="458"/>
        <end position="468"/>
    </location>
</feature>
<dbReference type="AlphaFoldDB" id="S9UVC9"/>
<gene>
    <name evidence="2" type="ORF">STCU_09952</name>
</gene>
<name>S9UVC9_9TRYP</name>
<comment type="caution">
    <text evidence="2">The sequence shown here is derived from an EMBL/GenBank/DDBJ whole genome shotgun (WGS) entry which is preliminary data.</text>
</comment>
<feature type="compositionally biased region" description="Basic and acidic residues" evidence="1">
    <location>
        <begin position="77"/>
        <end position="98"/>
    </location>
</feature>
<dbReference type="EMBL" id="ATMH01009912">
    <property type="protein sequence ID" value="EPY18466.1"/>
    <property type="molecule type" value="Genomic_DNA"/>
</dbReference>
<reference evidence="2 3" key="1">
    <citation type="journal article" date="2013" name="PLoS ONE">
        <title>Predicting the Proteins of Angomonas deanei, Strigomonas culicis and Their Respective Endosymbionts Reveals New Aspects of the Trypanosomatidae Family.</title>
        <authorList>
            <person name="Motta M.C."/>
            <person name="Martins A.C."/>
            <person name="de Souza S.S."/>
            <person name="Catta-Preta C.M."/>
            <person name="Silva R."/>
            <person name="Klein C.C."/>
            <person name="de Almeida L.G."/>
            <person name="de Lima Cunha O."/>
            <person name="Ciapina L.P."/>
            <person name="Brocchi M."/>
            <person name="Colabardini A.C."/>
            <person name="de Araujo Lima B."/>
            <person name="Machado C.R."/>
            <person name="de Almeida Soares C.M."/>
            <person name="Probst C.M."/>
            <person name="de Menezes C.B."/>
            <person name="Thompson C.E."/>
            <person name="Bartholomeu D.C."/>
            <person name="Gradia D.F."/>
            <person name="Pavoni D.P."/>
            <person name="Grisard E.C."/>
            <person name="Fantinatti-Garboggini F."/>
            <person name="Marchini F.K."/>
            <person name="Rodrigues-Luiz G.F."/>
            <person name="Wagner G."/>
            <person name="Goldman G.H."/>
            <person name="Fietto J.L."/>
            <person name="Elias M.C."/>
            <person name="Goldman M.H."/>
            <person name="Sagot M.F."/>
            <person name="Pereira M."/>
            <person name="Stoco P.H."/>
            <person name="de Mendonca-Neto R.P."/>
            <person name="Teixeira S.M."/>
            <person name="Maciel T.E."/>
            <person name="de Oliveira Mendes T.A."/>
            <person name="Urmenyi T.P."/>
            <person name="de Souza W."/>
            <person name="Schenkman S."/>
            <person name="de Vasconcelos A.T."/>
        </authorList>
    </citation>
    <scope>NUCLEOTIDE SEQUENCE [LARGE SCALE GENOMIC DNA]</scope>
</reference>
<sequence length="493" mass="54252">MSLASVGFAHVITYKKEPFCMILLSFCSILFCALEEVSFFCHSFLFMVRDRGTATRYAPTRQVTLSTAHPCKSFDHAQHERMEHHNERKDPLDRRGRGGSEGGTTKMKQEGRLLGNTTHFKRSASHPTSAPLSPTNCTVAALTPYTSSMENNSFTTEQRSADGTEMGSTNTSIIDAALRNIDDTPYDVDPFACTMTTGIFRRTASLYLDDASVSSAGEEGEDTATEENKTMEVTDCYGSRSPLRPAMPMVQSMSAVEVHEPHHAISNEAPYSRTCAQNMHGKTDKKRNDEDRDVDGEKQGKRRWSMWDLQKSVDQQIRALLPSKNSAHKTAGTKSSAAEDHPDKLISETIKQATAPIESSALPDPKRHKERADAEDDTAVGGGLLISSITKRATIPCSSKAATEPEDAPPASPLRRDAQAQLAKWKKSVTHESACRRSVNENTLEGSCRRLGEEHSTRNGGTPLQSSRADGCGWTSRSSRMVRVICSDEEWAE</sequence>
<feature type="region of interest" description="Disordered" evidence="1">
    <location>
        <begin position="77"/>
        <end position="113"/>
    </location>
</feature>
<feature type="compositionally biased region" description="Basic and acidic residues" evidence="1">
    <location>
        <begin position="286"/>
        <end position="299"/>
    </location>
</feature>
<evidence type="ECO:0000313" key="2">
    <source>
        <dbReference type="EMBL" id="EPY18466.1"/>
    </source>
</evidence>
<evidence type="ECO:0000256" key="1">
    <source>
        <dbReference type="SAM" id="MobiDB-lite"/>
    </source>
</evidence>
<feature type="region of interest" description="Disordered" evidence="1">
    <location>
        <begin position="278"/>
        <end position="305"/>
    </location>
</feature>
<feature type="compositionally biased region" description="Basic and acidic residues" evidence="1">
    <location>
        <begin position="337"/>
        <end position="346"/>
    </location>
</feature>
<dbReference type="Proteomes" id="UP000015354">
    <property type="component" value="Unassembled WGS sequence"/>
</dbReference>
<feature type="region of interest" description="Disordered" evidence="1">
    <location>
        <begin position="322"/>
        <end position="377"/>
    </location>
</feature>
<organism evidence="2 3">
    <name type="scientific">Strigomonas culicis</name>
    <dbReference type="NCBI Taxonomy" id="28005"/>
    <lineage>
        <taxon>Eukaryota</taxon>
        <taxon>Discoba</taxon>
        <taxon>Euglenozoa</taxon>
        <taxon>Kinetoplastea</taxon>
        <taxon>Metakinetoplastina</taxon>
        <taxon>Trypanosomatida</taxon>
        <taxon>Trypanosomatidae</taxon>
        <taxon>Strigomonadinae</taxon>
        <taxon>Strigomonas</taxon>
    </lineage>
</organism>
<protein>
    <submittedName>
        <fullName evidence="2">Uncharacterized protein</fullName>
    </submittedName>
</protein>
<proteinExistence type="predicted"/>
<feature type="region of interest" description="Disordered" evidence="1">
    <location>
        <begin position="396"/>
        <end position="418"/>
    </location>
</feature>
<keyword evidence="3" id="KW-1185">Reference proteome</keyword>
<accession>S9UVC9</accession>